<organism evidence="2 3">
    <name type="scientific">Populus tomentosa</name>
    <name type="common">Chinese white poplar</name>
    <dbReference type="NCBI Taxonomy" id="118781"/>
    <lineage>
        <taxon>Eukaryota</taxon>
        <taxon>Viridiplantae</taxon>
        <taxon>Streptophyta</taxon>
        <taxon>Embryophyta</taxon>
        <taxon>Tracheophyta</taxon>
        <taxon>Spermatophyta</taxon>
        <taxon>Magnoliopsida</taxon>
        <taxon>eudicotyledons</taxon>
        <taxon>Gunneridae</taxon>
        <taxon>Pentapetalae</taxon>
        <taxon>rosids</taxon>
        <taxon>fabids</taxon>
        <taxon>Malpighiales</taxon>
        <taxon>Salicaceae</taxon>
        <taxon>Saliceae</taxon>
        <taxon>Populus</taxon>
    </lineage>
</organism>
<proteinExistence type="predicted"/>
<reference evidence="2" key="1">
    <citation type="journal article" date="2020" name="bioRxiv">
        <title>Hybrid origin of Populus tomentosa Carr. identified through genome sequencing and phylogenomic analysis.</title>
        <authorList>
            <person name="An X."/>
            <person name="Gao K."/>
            <person name="Chen Z."/>
            <person name="Li J."/>
            <person name="Yang X."/>
            <person name="Yang X."/>
            <person name="Zhou J."/>
            <person name="Guo T."/>
            <person name="Zhao T."/>
            <person name="Huang S."/>
            <person name="Miao D."/>
            <person name="Khan W.U."/>
            <person name="Rao P."/>
            <person name="Ye M."/>
            <person name="Lei B."/>
            <person name="Liao W."/>
            <person name="Wang J."/>
            <person name="Ji L."/>
            <person name="Li Y."/>
            <person name="Guo B."/>
            <person name="Mustafa N.S."/>
            <person name="Li S."/>
            <person name="Yun Q."/>
            <person name="Keller S.R."/>
            <person name="Mao J."/>
            <person name="Zhang R."/>
            <person name="Strauss S.H."/>
        </authorList>
    </citation>
    <scope>NUCLEOTIDE SEQUENCE</scope>
    <source>
        <strain evidence="2">GM15</strain>
        <tissue evidence="2">Leaf</tissue>
    </source>
</reference>
<evidence type="ECO:0000256" key="1">
    <source>
        <dbReference type="SAM" id="MobiDB-lite"/>
    </source>
</evidence>
<gene>
    <name evidence="2" type="ORF">POTOM_038940</name>
</gene>
<protein>
    <submittedName>
        <fullName evidence="2">Uncharacterized protein</fullName>
    </submittedName>
</protein>
<sequence length="100" mass="11158">MLTDFLHWKWKCERSYFNNKEEVPDKISVTVLPPHETLMSLCLRNLLMEESFIARDLIPPRFEHRTVLVKGLGCDPDSANGGAKGMGRGRGRGGSSGKIG</sequence>
<dbReference type="Proteomes" id="UP000886885">
    <property type="component" value="Chromosome 10D"/>
</dbReference>
<feature type="region of interest" description="Disordered" evidence="1">
    <location>
        <begin position="76"/>
        <end position="100"/>
    </location>
</feature>
<evidence type="ECO:0000313" key="3">
    <source>
        <dbReference type="Proteomes" id="UP000886885"/>
    </source>
</evidence>
<feature type="compositionally biased region" description="Gly residues" evidence="1">
    <location>
        <begin position="82"/>
        <end position="100"/>
    </location>
</feature>
<evidence type="ECO:0000313" key="2">
    <source>
        <dbReference type="EMBL" id="KAG6758581.1"/>
    </source>
</evidence>
<name>A0A8X7YXQ7_POPTO</name>
<dbReference type="AlphaFoldDB" id="A0A8X7YXQ7"/>
<keyword evidence="3" id="KW-1185">Reference proteome</keyword>
<accession>A0A8X7YXQ7</accession>
<comment type="caution">
    <text evidence="2">The sequence shown here is derived from an EMBL/GenBank/DDBJ whole genome shotgun (WGS) entry which is preliminary data.</text>
</comment>
<dbReference type="EMBL" id="JAAWWB010000020">
    <property type="protein sequence ID" value="KAG6758581.1"/>
    <property type="molecule type" value="Genomic_DNA"/>
</dbReference>